<dbReference type="PANTHER" id="PTHR13430:SF4">
    <property type="entry name" value="AUTOPHAGY-RELATED PROTEIN 13"/>
    <property type="match status" value="1"/>
</dbReference>
<sequence>MNFKNYLSNKTWDSPPHSPRTQHQTQDHEASIEDVLQNFYNKVFQIILQHRITHPNYTQTKNISGLQRRLSLNKRPNRWFSLELDDIDLYRNDTRPWRQAILREEVVPPLILEIYLDCSQLNSNQVIYLVDSGTKKFQLDLGKNNSNTYNTEATENENLKDSILIEQWCLRLNKDRIDSNSDSISFYKQAIAFFKSFDTYIRLLPAYRLFNRLKSTKTKGLRVGYRFLYQTTNHSNEIGIDNIPKEYQNILECTQNHFQSLTTSQGTLELFLISRKKCDFFVEDGENYLSSCFQNDDQVQDDSRQQKPQQNSVNDRTASPLSYASNSTGSYPSISQQELRIGSQGSSHSRISNPSQNFATPTSIPSQRFTMPDAIPSQGSESSLTRFLANEKQVGSVGSFKASPPSYLTMHTRRSPSGNVGSPSLSSSPSSTHNQPSSFKSYTTDYKGSPHPMQFNIPRASPASGFRAESPLPSSKLSSSFGIKFPIINEYADSGYPKSTNSGKLIMGRESYESKPRHPRRGSGGSSYDLSTQEDDISELVKAIDNRKPLRLFGESSISVDLSRSQMMLDQFQNLQSDLCALNFTSSSKSQEPANIGISPEEPVLEDNDTITSPLKIPTPSQKHLFLGGSPLPSSFNVSRVHDEHGNSKSTSKSVPSDQLHHPRMRSNNTIPLTVTPDTQYEQERNQTIQDDNMLFDMSELNIS</sequence>
<feature type="domain" description="Autophagy-related protein 13 N-terminal" evidence="5">
    <location>
        <begin position="37"/>
        <end position="280"/>
    </location>
</feature>
<feature type="compositionally biased region" description="Polar residues" evidence="4">
    <location>
        <begin position="648"/>
        <end position="657"/>
    </location>
</feature>
<feature type="compositionally biased region" description="Polar residues" evidence="4">
    <location>
        <begin position="306"/>
        <end position="369"/>
    </location>
</feature>
<gene>
    <name evidence="6" type="ORF">CONCODRAFT_86551</name>
</gene>
<protein>
    <recommendedName>
        <fullName evidence="3">Autophagy-related protein 13</fullName>
    </recommendedName>
</protein>
<evidence type="ECO:0000256" key="1">
    <source>
        <dbReference type="ARBA" id="ARBA00005246"/>
    </source>
</evidence>
<feature type="compositionally biased region" description="Polar residues" evidence="4">
    <location>
        <begin position="1"/>
        <end position="12"/>
    </location>
</feature>
<dbReference type="AlphaFoldDB" id="A0A137P062"/>
<evidence type="ECO:0000256" key="4">
    <source>
        <dbReference type="SAM" id="MobiDB-lite"/>
    </source>
</evidence>
<dbReference type="Proteomes" id="UP000070444">
    <property type="component" value="Unassembled WGS sequence"/>
</dbReference>
<feature type="compositionally biased region" description="Polar residues" evidence="4">
    <location>
        <begin position="666"/>
        <end position="679"/>
    </location>
</feature>
<dbReference type="OrthoDB" id="70161at2759"/>
<organism evidence="6 7">
    <name type="scientific">Conidiobolus coronatus (strain ATCC 28846 / CBS 209.66 / NRRL 28638)</name>
    <name type="common">Delacroixia coronata</name>
    <dbReference type="NCBI Taxonomy" id="796925"/>
    <lineage>
        <taxon>Eukaryota</taxon>
        <taxon>Fungi</taxon>
        <taxon>Fungi incertae sedis</taxon>
        <taxon>Zoopagomycota</taxon>
        <taxon>Entomophthoromycotina</taxon>
        <taxon>Entomophthoromycetes</taxon>
        <taxon>Entomophthorales</taxon>
        <taxon>Ancylistaceae</taxon>
        <taxon>Conidiobolus</taxon>
    </lineage>
</organism>
<dbReference type="PANTHER" id="PTHR13430">
    <property type="match status" value="1"/>
</dbReference>
<evidence type="ECO:0000259" key="5">
    <source>
        <dbReference type="Pfam" id="PF10033"/>
    </source>
</evidence>
<accession>A0A137P062</accession>
<feature type="region of interest" description="Disordered" evidence="4">
    <location>
        <begin position="296"/>
        <end position="382"/>
    </location>
</feature>
<dbReference type="Pfam" id="PF10033">
    <property type="entry name" value="ATG13"/>
    <property type="match status" value="1"/>
</dbReference>
<feature type="region of interest" description="Disordered" evidence="4">
    <location>
        <begin position="636"/>
        <end position="679"/>
    </location>
</feature>
<comment type="similarity">
    <text evidence="1 3">Belongs to the ATG13 family. Fungi subfamily.</text>
</comment>
<evidence type="ECO:0000256" key="3">
    <source>
        <dbReference type="RuleBase" id="RU361214"/>
    </source>
</evidence>
<dbReference type="GO" id="GO:0005829">
    <property type="term" value="C:cytosol"/>
    <property type="evidence" value="ECO:0007669"/>
    <property type="project" value="TreeGrafter"/>
</dbReference>
<feature type="compositionally biased region" description="Low complexity" evidence="4">
    <location>
        <begin position="415"/>
        <end position="438"/>
    </location>
</feature>
<dbReference type="GO" id="GO:0034497">
    <property type="term" value="P:protein localization to phagophore assembly site"/>
    <property type="evidence" value="ECO:0007669"/>
    <property type="project" value="TreeGrafter"/>
</dbReference>
<name>A0A137P062_CONC2</name>
<evidence type="ECO:0000256" key="2">
    <source>
        <dbReference type="ARBA" id="ARBA00023006"/>
    </source>
</evidence>
<feature type="region of interest" description="Disordered" evidence="4">
    <location>
        <begin position="1"/>
        <end position="28"/>
    </location>
</feature>
<feature type="region of interest" description="Disordered" evidence="4">
    <location>
        <begin position="590"/>
        <end position="613"/>
    </location>
</feature>
<dbReference type="GO" id="GO:0000423">
    <property type="term" value="P:mitophagy"/>
    <property type="evidence" value="ECO:0007669"/>
    <property type="project" value="TreeGrafter"/>
</dbReference>
<evidence type="ECO:0000313" key="7">
    <source>
        <dbReference type="Proteomes" id="UP000070444"/>
    </source>
</evidence>
<proteinExistence type="inferred from homology"/>
<dbReference type="EMBL" id="KQ964586">
    <property type="protein sequence ID" value="KXN68254.1"/>
    <property type="molecule type" value="Genomic_DNA"/>
</dbReference>
<dbReference type="GO" id="GO:0034727">
    <property type="term" value="P:piecemeal microautophagy of the nucleus"/>
    <property type="evidence" value="ECO:0007669"/>
    <property type="project" value="TreeGrafter"/>
</dbReference>
<reference evidence="6 7" key="1">
    <citation type="journal article" date="2015" name="Genome Biol. Evol.">
        <title>Phylogenomic analyses indicate that early fungi evolved digesting cell walls of algal ancestors of land plants.</title>
        <authorList>
            <person name="Chang Y."/>
            <person name="Wang S."/>
            <person name="Sekimoto S."/>
            <person name="Aerts A.L."/>
            <person name="Choi C."/>
            <person name="Clum A."/>
            <person name="LaButti K.M."/>
            <person name="Lindquist E.A."/>
            <person name="Yee Ngan C."/>
            <person name="Ohm R.A."/>
            <person name="Salamov A.A."/>
            <person name="Grigoriev I.V."/>
            <person name="Spatafora J.W."/>
            <person name="Berbee M.L."/>
        </authorList>
    </citation>
    <scope>NUCLEOTIDE SEQUENCE [LARGE SCALE GENOMIC DNA]</scope>
    <source>
        <strain evidence="6 7">NRRL 28638</strain>
    </source>
</reference>
<evidence type="ECO:0000313" key="6">
    <source>
        <dbReference type="EMBL" id="KXN68254.1"/>
    </source>
</evidence>
<dbReference type="GO" id="GO:1990316">
    <property type="term" value="C:Atg1/ULK1 kinase complex"/>
    <property type="evidence" value="ECO:0007669"/>
    <property type="project" value="InterPro"/>
</dbReference>
<dbReference type="STRING" id="796925.A0A137P062"/>
<feature type="region of interest" description="Disordered" evidence="4">
    <location>
        <begin position="511"/>
        <end position="534"/>
    </location>
</feature>
<dbReference type="InterPro" id="IPR036570">
    <property type="entry name" value="HORMA_dom_sf"/>
</dbReference>
<dbReference type="Gene3D" id="3.30.900.10">
    <property type="entry name" value="HORMA domain"/>
    <property type="match status" value="1"/>
</dbReference>
<keyword evidence="2 3" id="KW-0072">Autophagy</keyword>
<dbReference type="OMA" id="QHRITHP"/>
<dbReference type="InterPro" id="IPR018731">
    <property type="entry name" value="Atg13_N"/>
</dbReference>
<keyword evidence="7" id="KW-1185">Reference proteome</keyword>
<feature type="region of interest" description="Disordered" evidence="4">
    <location>
        <begin position="395"/>
        <end position="450"/>
    </location>
</feature>
<dbReference type="InterPro" id="IPR040182">
    <property type="entry name" value="ATG13"/>
</dbReference>
<dbReference type="GO" id="GO:0000407">
    <property type="term" value="C:phagophore assembly site"/>
    <property type="evidence" value="ECO:0007669"/>
    <property type="project" value="TreeGrafter"/>
</dbReference>